<dbReference type="GO" id="GO:0010041">
    <property type="term" value="P:response to iron(III) ion"/>
    <property type="evidence" value="ECO:0007669"/>
    <property type="project" value="TreeGrafter"/>
</dbReference>
<feature type="transmembrane region" description="Helical" evidence="8">
    <location>
        <begin position="257"/>
        <end position="281"/>
    </location>
</feature>
<feature type="transmembrane region" description="Helical" evidence="8">
    <location>
        <begin position="347"/>
        <end position="370"/>
    </location>
</feature>
<keyword evidence="6 8" id="KW-1133">Transmembrane helix</keyword>
<dbReference type="InterPro" id="IPR038731">
    <property type="entry name" value="RgtA/B/C-like"/>
</dbReference>
<keyword evidence="11" id="KW-1185">Reference proteome</keyword>
<keyword evidence="2" id="KW-1003">Cell membrane</keyword>
<evidence type="ECO:0000256" key="4">
    <source>
        <dbReference type="ARBA" id="ARBA00022679"/>
    </source>
</evidence>
<dbReference type="EMBL" id="FQZE01000002">
    <property type="protein sequence ID" value="SHI46979.1"/>
    <property type="molecule type" value="Genomic_DNA"/>
</dbReference>
<reference evidence="10 11" key="1">
    <citation type="submission" date="2016-11" db="EMBL/GenBank/DDBJ databases">
        <authorList>
            <person name="Jaros S."/>
            <person name="Januszkiewicz K."/>
            <person name="Wedrychowicz H."/>
        </authorList>
    </citation>
    <scope>NUCLEOTIDE SEQUENCE [LARGE SCALE GENOMIC DNA]</scope>
    <source>
        <strain evidence="10 11">DSM 27063</strain>
    </source>
</reference>
<gene>
    <name evidence="10" type="ORF">SAMN05444280_102185</name>
</gene>
<evidence type="ECO:0000256" key="2">
    <source>
        <dbReference type="ARBA" id="ARBA00022475"/>
    </source>
</evidence>
<dbReference type="STRING" id="1168035.SAMN05444280_102185"/>
<feature type="transmembrane region" description="Helical" evidence="8">
    <location>
        <begin position="205"/>
        <end position="224"/>
    </location>
</feature>
<accession>A0A1M6BE37</accession>
<evidence type="ECO:0000259" key="9">
    <source>
        <dbReference type="Pfam" id="PF13231"/>
    </source>
</evidence>
<dbReference type="Pfam" id="PF13231">
    <property type="entry name" value="PMT_2"/>
    <property type="match status" value="1"/>
</dbReference>
<feature type="transmembrane region" description="Helical" evidence="8">
    <location>
        <begin position="404"/>
        <end position="427"/>
    </location>
</feature>
<evidence type="ECO:0000256" key="3">
    <source>
        <dbReference type="ARBA" id="ARBA00022676"/>
    </source>
</evidence>
<keyword evidence="4 10" id="KW-0808">Transferase</keyword>
<keyword evidence="7 8" id="KW-0472">Membrane</keyword>
<feature type="transmembrane region" description="Helical" evidence="8">
    <location>
        <begin position="317"/>
        <end position="335"/>
    </location>
</feature>
<evidence type="ECO:0000256" key="7">
    <source>
        <dbReference type="ARBA" id="ARBA00023136"/>
    </source>
</evidence>
<protein>
    <submittedName>
        <fullName evidence="10">4-amino-4-deoxy-L-arabinose transferase</fullName>
    </submittedName>
</protein>
<dbReference type="GO" id="GO:0009103">
    <property type="term" value="P:lipopolysaccharide biosynthetic process"/>
    <property type="evidence" value="ECO:0007669"/>
    <property type="project" value="UniProtKB-ARBA"/>
</dbReference>
<sequence>MKLLSKNILWGLAFLTVGVAWIFGLFIDLTGDAGLYAVISRQMVVSGDWLNLQINDELYDQKPHLLFWLAALGIELFGNLNFAFKLFPFLFALSSLWFVYQLGRLLFSQEAGLTAALIVGTSQMFFLYLLDIHTDTILQAGITLALWQLIAYLEKGKTGHFIWGFIGIGLAMLAKGPVGAVLPFFTVLIYLIVKKDFRQLFHPKWILGIMIVLVVISPTLWHLFQSFGWEGIRFYFITNNFGRVTGEYAGSSNDPFFYLYNMLWAFLPWTLIVLAALWFEIKSWFTSAKIHPARAAILGSVLILLFVYSISKGKAPHYFLIMVAPLAVVTAGHLPEFKNMALKRGRSFLCLQGLVLTVIFLVFIAVVFFLSEKLTWMPVFLLALLFVLSWVFTQKEQDSWKRLLFFSIIVTGVFNIFMNAEFIPGLFRYQGARQALEVFEENRKPGDKLYNFALVEYELFFMADETVEDIKVPQRLYKLLESDETWVYTNQIKLNDITRNMEYKIDTVYVIRQRGMNQLTRQFLNPGTREKSLTANYLIKAK</sequence>
<dbReference type="AlphaFoldDB" id="A0A1M6BE37"/>
<dbReference type="GO" id="GO:0016763">
    <property type="term" value="F:pentosyltransferase activity"/>
    <property type="evidence" value="ECO:0007669"/>
    <property type="project" value="TreeGrafter"/>
</dbReference>
<dbReference type="PANTHER" id="PTHR33908:SF3">
    <property type="entry name" value="UNDECAPRENYL PHOSPHATE-ALPHA-4-AMINO-4-DEOXY-L-ARABINOSE ARABINOSYL TRANSFERASE"/>
    <property type="match status" value="1"/>
</dbReference>
<dbReference type="InterPro" id="IPR050297">
    <property type="entry name" value="LipidA_mod_glycosyltrf_83"/>
</dbReference>
<feature type="transmembrane region" description="Helical" evidence="8">
    <location>
        <begin position="376"/>
        <end position="392"/>
    </location>
</feature>
<feature type="transmembrane region" description="Helical" evidence="8">
    <location>
        <begin position="7"/>
        <end position="27"/>
    </location>
</feature>
<proteinExistence type="predicted"/>
<organism evidence="10 11">
    <name type="scientific">Tangfeifania diversioriginum</name>
    <dbReference type="NCBI Taxonomy" id="1168035"/>
    <lineage>
        <taxon>Bacteria</taxon>
        <taxon>Pseudomonadati</taxon>
        <taxon>Bacteroidota</taxon>
        <taxon>Bacteroidia</taxon>
        <taxon>Marinilabiliales</taxon>
        <taxon>Prolixibacteraceae</taxon>
        <taxon>Tangfeifania</taxon>
    </lineage>
</organism>
<feature type="domain" description="Glycosyltransferase RgtA/B/C/D-like" evidence="9">
    <location>
        <begin position="62"/>
        <end position="222"/>
    </location>
</feature>
<feature type="transmembrane region" description="Helical" evidence="8">
    <location>
        <begin position="293"/>
        <end position="311"/>
    </location>
</feature>
<comment type="subcellular location">
    <subcellularLocation>
        <location evidence="1">Cell membrane</location>
        <topology evidence="1">Multi-pass membrane protein</topology>
    </subcellularLocation>
</comment>
<dbReference type="Proteomes" id="UP000184050">
    <property type="component" value="Unassembled WGS sequence"/>
</dbReference>
<feature type="transmembrane region" description="Helical" evidence="8">
    <location>
        <begin position="113"/>
        <end position="130"/>
    </location>
</feature>
<evidence type="ECO:0000313" key="10">
    <source>
        <dbReference type="EMBL" id="SHI46979.1"/>
    </source>
</evidence>
<name>A0A1M6BE37_9BACT</name>
<keyword evidence="5 8" id="KW-0812">Transmembrane</keyword>
<dbReference type="GO" id="GO:0005886">
    <property type="term" value="C:plasma membrane"/>
    <property type="evidence" value="ECO:0007669"/>
    <property type="project" value="UniProtKB-SubCell"/>
</dbReference>
<feature type="transmembrane region" description="Helical" evidence="8">
    <location>
        <begin position="160"/>
        <end position="193"/>
    </location>
</feature>
<evidence type="ECO:0000256" key="5">
    <source>
        <dbReference type="ARBA" id="ARBA00022692"/>
    </source>
</evidence>
<evidence type="ECO:0000256" key="8">
    <source>
        <dbReference type="SAM" id="Phobius"/>
    </source>
</evidence>
<evidence type="ECO:0000313" key="11">
    <source>
        <dbReference type="Proteomes" id="UP000184050"/>
    </source>
</evidence>
<dbReference type="PANTHER" id="PTHR33908">
    <property type="entry name" value="MANNOSYLTRANSFERASE YKCB-RELATED"/>
    <property type="match status" value="1"/>
</dbReference>
<evidence type="ECO:0000256" key="6">
    <source>
        <dbReference type="ARBA" id="ARBA00022989"/>
    </source>
</evidence>
<evidence type="ECO:0000256" key="1">
    <source>
        <dbReference type="ARBA" id="ARBA00004651"/>
    </source>
</evidence>
<keyword evidence="3" id="KW-0328">Glycosyltransferase</keyword>